<keyword evidence="3" id="KW-1185">Reference proteome</keyword>
<evidence type="ECO:0000313" key="3">
    <source>
        <dbReference type="Proteomes" id="UP001210925"/>
    </source>
</evidence>
<accession>A0AAD5UE78</accession>
<dbReference type="Proteomes" id="UP001210925">
    <property type="component" value="Unassembled WGS sequence"/>
</dbReference>
<feature type="coiled-coil region" evidence="1">
    <location>
        <begin position="49"/>
        <end position="178"/>
    </location>
</feature>
<name>A0AAD5UE78_9FUNG</name>
<evidence type="ECO:0000313" key="2">
    <source>
        <dbReference type="EMBL" id="KAJ3252504.1"/>
    </source>
</evidence>
<dbReference type="AlphaFoldDB" id="A0AAD5UE78"/>
<reference evidence="2" key="1">
    <citation type="submission" date="2020-05" db="EMBL/GenBank/DDBJ databases">
        <title>Phylogenomic resolution of chytrid fungi.</title>
        <authorList>
            <person name="Stajich J.E."/>
            <person name="Amses K."/>
            <person name="Simmons R."/>
            <person name="Seto K."/>
            <person name="Myers J."/>
            <person name="Bonds A."/>
            <person name="Quandt C.A."/>
            <person name="Barry K."/>
            <person name="Liu P."/>
            <person name="Grigoriev I."/>
            <person name="Longcore J.E."/>
            <person name="James T.Y."/>
        </authorList>
    </citation>
    <scope>NUCLEOTIDE SEQUENCE</scope>
    <source>
        <strain evidence="2">PLAUS21</strain>
    </source>
</reference>
<proteinExistence type="predicted"/>
<dbReference type="EMBL" id="JADGKB010000139">
    <property type="protein sequence ID" value="KAJ3252504.1"/>
    <property type="molecule type" value="Genomic_DNA"/>
</dbReference>
<feature type="coiled-coil region" evidence="1">
    <location>
        <begin position="210"/>
        <end position="255"/>
    </location>
</feature>
<comment type="caution">
    <text evidence="2">The sequence shown here is derived from an EMBL/GenBank/DDBJ whole genome shotgun (WGS) entry which is preliminary data.</text>
</comment>
<organism evidence="2 3">
    <name type="scientific">Boothiomyces macroporosus</name>
    <dbReference type="NCBI Taxonomy" id="261099"/>
    <lineage>
        <taxon>Eukaryota</taxon>
        <taxon>Fungi</taxon>
        <taxon>Fungi incertae sedis</taxon>
        <taxon>Chytridiomycota</taxon>
        <taxon>Chytridiomycota incertae sedis</taxon>
        <taxon>Chytridiomycetes</taxon>
        <taxon>Rhizophydiales</taxon>
        <taxon>Terramycetaceae</taxon>
        <taxon>Boothiomyces</taxon>
    </lineage>
</organism>
<sequence>MAELTKRESKELVADLRSLYVQNETTAIPNITPSSIIMKSALNRLNITAEKDKQKLTGIEKANQELARQFDYIQVLESANQELQRQLDTALLNANDAKVAHKRALVNARELNANLEKQLENSMTNLKRLEMEHTNGIHLLEGELELMRMDLASVTKYAKELELEKKELLKQQMIERQENKTLKQSDQDLFNELHDRIIELEKKNSFLSSQNKLKDEKHEKQQETERAFEEQKQTIEELRMALENTQDQLALGQEEPIKHDRLILTPEGWEWTPFISNAATKLLTADLTGLKNDLVYLKDHRTEAFNRTKNQTLETLSSLSSYIPFSSRFIKE</sequence>
<protein>
    <submittedName>
        <fullName evidence="2">Uncharacterized protein</fullName>
    </submittedName>
</protein>
<evidence type="ECO:0000256" key="1">
    <source>
        <dbReference type="SAM" id="Coils"/>
    </source>
</evidence>
<keyword evidence="1" id="KW-0175">Coiled coil</keyword>
<gene>
    <name evidence="2" type="ORF">HK103_001442</name>
</gene>